<protein>
    <submittedName>
        <fullName evidence="1">Uncharacterized protein</fullName>
    </submittedName>
</protein>
<dbReference type="EMBL" id="ML143483">
    <property type="protein sequence ID" value="TBU24286.1"/>
    <property type="molecule type" value="Genomic_DNA"/>
</dbReference>
<dbReference type="Proteomes" id="UP000292957">
    <property type="component" value="Unassembled WGS sequence"/>
</dbReference>
<evidence type="ECO:0000313" key="1">
    <source>
        <dbReference type="EMBL" id="TBU24286.1"/>
    </source>
</evidence>
<name>A0A4Q9MEJ6_9APHY</name>
<reference evidence="1" key="1">
    <citation type="submission" date="2019-01" db="EMBL/GenBank/DDBJ databases">
        <title>Draft genome sequences of three monokaryotic isolates of the white-rot basidiomycete fungus Dichomitus squalens.</title>
        <authorList>
            <consortium name="DOE Joint Genome Institute"/>
            <person name="Lopez S.C."/>
            <person name="Andreopoulos B."/>
            <person name="Pangilinan J."/>
            <person name="Lipzen A."/>
            <person name="Riley R."/>
            <person name="Ahrendt S."/>
            <person name="Ng V."/>
            <person name="Barry K."/>
            <person name="Daum C."/>
            <person name="Grigoriev I.V."/>
            <person name="Hilden K.S."/>
            <person name="Makela M.R."/>
            <person name="de Vries R.P."/>
        </authorList>
    </citation>
    <scope>NUCLEOTIDE SEQUENCE [LARGE SCALE GENOMIC DNA]</scope>
    <source>
        <strain evidence="1">OM18370.1</strain>
    </source>
</reference>
<gene>
    <name evidence="1" type="ORF">BD311DRAFT_766818</name>
</gene>
<proteinExistence type="predicted"/>
<dbReference type="AlphaFoldDB" id="A0A4Q9MEJ6"/>
<accession>A0A4Q9MEJ6</accession>
<sequence>MCFDSNPHSQIAQSLQAIVNVHTLLPSSPHTRLSVTARTRPLTPLRSLLHHHRQVSLQHQPFSIVH</sequence>
<organism evidence="1">
    <name type="scientific">Dichomitus squalens</name>
    <dbReference type="NCBI Taxonomy" id="114155"/>
    <lineage>
        <taxon>Eukaryota</taxon>
        <taxon>Fungi</taxon>
        <taxon>Dikarya</taxon>
        <taxon>Basidiomycota</taxon>
        <taxon>Agaricomycotina</taxon>
        <taxon>Agaricomycetes</taxon>
        <taxon>Polyporales</taxon>
        <taxon>Polyporaceae</taxon>
        <taxon>Dichomitus</taxon>
    </lineage>
</organism>